<sequence length="92" mass="10222">MSALPRPGFPTPSEAVKISVFTGIFSLWLLPSDQTELPSSPRGHWESKARLPSSVGCDLYYLRTRSDQTFISEQTSELVYSDQKAVASYPNP</sequence>
<dbReference type="AlphaFoldDB" id="A0A9W6X1L5"/>
<keyword evidence="2" id="KW-1185">Reference proteome</keyword>
<protein>
    <submittedName>
        <fullName evidence="1">Unnamed protein product</fullName>
    </submittedName>
</protein>
<evidence type="ECO:0000313" key="2">
    <source>
        <dbReference type="Proteomes" id="UP001165121"/>
    </source>
</evidence>
<evidence type="ECO:0000313" key="1">
    <source>
        <dbReference type="EMBL" id="GMF25902.1"/>
    </source>
</evidence>
<comment type="caution">
    <text evidence="1">The sequence shown here is derived from an EMBL/GenBank/DDBJ whole genome shotgun (WGS) entry which is preliminary data.</text>
</comment>
<proteinExistence type="predicted"/>
<accession>A0A9W6X1L5</accession>
<organism evidence="1 2">
    <name type="scientific">Phytophthora fragariaefolia</name>
    <dbReference type="NCBI Taxonomy" id="1490495"/>
    <lineage>
        <taxon>Eukaryota</taxon>
        <taxon>Sar</taxon>
        <taxon>Stramenopiles</taxon>
        <taxon>Oomycota</taxon>
        <taxon>Peronosporomycetes</taxon>
        <taxon>Peronosporales</taxon>
        <taxon>Peronosporaceae</taxon>
        <taxon>Phytophthora</taxon>
    </lineage>
</organism>
<reference evidence="1" key="1">
    <citation type="submission" date="2023-04" db="EMBL/GenBank/DDBJ databases">
        <title>Phytophthora fragariaefolia NBRC 109709.</title>
        <authorList>
            <person name="Ichikawa N."/>
            <person name="Sato H."/>
            <person name="Tonouchi N."/>
        </authorList>
    </citation>
    <scope>NUCLEOTIDE SEQUENCE</scope>
    <source>
        <strain evidence="1">NBRC 109709</strain>
    </source>
</reference>
<dbReference type="EMBL" id="BSXT01000374">
    <property type="protein sequence ID" value="GMF25902.1"/>
    <property type="molecule type" value="Genomic_DNA"/>
</dbReference>
<name>A0A9W6X1L5_9STRA</name>
<dbReference type="Proteomes" id="UP001165121">
    <property type="component" value="Unassembled WGS sequence"/>
</dbReference>
<gene>
    <name evidence="1" type="ORF">Pfra01_000474200</name>
</gene>